<proteinExistence type="predicted"/>
<dbReference type="RefSeq" id="WP_055592538.1">
    <property type="nucleotide sequence ID" value="NZ_JBHSPC010000085.1"/>
</dbReference>
<dbReference type="Gene3D" id="3.10.180.10">
    <property type="entry name" value="2,3-Dihydroxybiphenyl 1,2-Dioxygenase, domain 1"/>
    <property type="match status" value="2"/>
</dbReference>
<protein>
    <submittedName>
        <fullName evidence="2">VOC family protein</fullName>
    </submittedName>
</protein>
<organism evidence="2 3">
    <name type="scientific">Streptomyces incanus</name>
    <dbReference type="NCBI Taxonomy" id="887453"/>
    <lineage>
        <taxon>Bacteria</taxon>
        <taxon>Bacillati</taxon>
        <taxon>Actinomycetota</taxon>
        <taxon>Actinomycetes</taxon>
        <taxon>Kitasatosporales</taxon>
        <taxon>Streptomycetaceae</taxon>
        <taxon>Streptomyces</taxon>
    </lineage>
</organism>
<dbReference type="InterPro" id="IPR029068">
    <property type="entry name" value="Glyas_Bleomycin-R_OHBP_Dase"/>
</dbReference>
<comment type="caution">
    <text evidence="2">The sequence shown here is derived from an EMBL/GenBank/DDBJ whole genome shotgun (WGS) entry which is preliminary data.</text>
</comment>
<evidence type="ECO:0000313" key="2">
    <source>
        <dbReference type="EMBL" id="MFC5673443.1"/>
    </source>
</evidence>
<name>A0ABW0XU88_9ACTN</name>
<evidence type="ECO:0000313" key="3">
    <source>
        <dbReference type="Proteomes" id="UP001596183"/>
    </source>
</evidence>
<dbReference type="InterPro" id="IPR004360">
    <property type="entry name" value="Glyas_Fos-R_dOase_dom"/>
</dbReference>
<dbReference type="InterPro" id="IPR037523">
    <property type="entry name" value="VOC_core"/>
</dbReference>
<dbReference type="Pfam" id="PF00903">
    <property type="entry name" value="Glyoxalase"/>
    <property type="match status" value="1"/>
</dbReference>
<evidence type="ECO:0000259" key="1">
    <source>
        <dbReference type="PROSITE" id="PS51819"/>
    </source>
</evidence>
<sequence>MRRIREFGYLVATVRDIDAWKVFASDVHGMQIVEHTEDRLKLRLDERSWRIDLHRGEVEHIDAVGWEVRGPGDIEAIEKKLRDHGYTPHRATTEEAASREVTDYLAFEDPDGNGVEVYYGARRDQTPFISPTGARFVTKNMGIGHVMFAVSSSAPFRELYLDIFELGLSDFIDIGPDPGTFLHCNPRHHSIAFANRPGVAPRLGHLMVQVDDMDTVGRAYDKVLDGAAALGSTLGKHTNDEMVSYYVKTPSGWEMEYGYGGLEIDEETWVPGRWSAAHFWGHKRVG</sequence>
<dbReference type="SUPFAM" id="SSF54593">
    <property type="entry name" value="Glyoxalase/Bleomycin resistance protein/Dihydroxybiphenyl dioxygenase"/>
    <property type="match status" value="1"/>
</dbReference>
<feature type="domain" description="VOC" evidence="1">
    <location>
        <begin position="142"/>
        <end position="260"/>
    </location>
</feature>
<dbReference type="CDD" id="cd07252">
    <property type="entry name" value="BphC1-RGP6_N_like"/>
    <property type="match status" value="1"/>
</dbReference>
<feature type="domain" description="VOC" evidence="1">
    <location>
        <begin position="6"/>
        <end position="120"/>
    </location>
</feature>
<dbReference type="EMBL" id="JBHSPC010000085">
    <property type="protein sequence ID" value="MFC5673443.1"/>
    <property type="molecule type" value="Genomic_DNA"/>
</dbReference>
<dbReference type="Pfam" id="PF22632">
    <property type="entry name" value="BphC_D1"/>
    <property type="match status" value="1"/>
</dbReference>
<accession>A0ABW0XU88</accession>
<keyword evidence="3" id="KW-1185">Reference proteome</keyword>
<reference evidence="3" key="1">
    <citation type="journal article" date="2019" name="Int. J. Syst. Evol. Microbiol.">
        <title>The Global Catalogue of Microorganisms (GCM) 10K type strain sequencing project: providing services to taxonomists for standard genome sequencing and annotation.</title>
        <authorList>
            <consortium name="The Broad Institute Genomics Platform"/>
            <consortium name="The Broad Institute Genome Sequencing Center for Infectious Disease"/>
            <person name="Wu L."/>
            <person name="Ma J."/>
        </authorList>
    </citation>
    <scope>NUCLEOTIDE SEQUENCE [LARGE SCALE GENOMIC DNA]</scope>
    <source>
        <strain evidence="3">JCM 13852</strain>
    </source>
</reference>
<dbReference type="Proteomes" id="UP001596183">
    <property type="component" value="Unassembled WGS sequence"/>
</dbReference>
<dbReference type="PROSITE" id="PS51819">
    <property type="entry name" value="VOC"/>
    <property type="match status" value="2"/>
</dbReference>
<gene>
    <name evidence="2" type="ORF">ACFP2V_26065</name>
</gene>